<keyword evidence="2 7" id="KW-0813">Transport</keyword>
<proteinExistence type="inferred from homology"/>
<sequence>MIWELVYKVGVDTLHIWKPYTFPSPIDVIKSIWSLIKDNTLGIAVVVSLKRLIEGYLVSLIIGLALGLLIVRYKYLDENFSALILGLQTLPSICWLPFAILWFGLNEKSIIFVIAVGSIFAIAMATEAGIKNVNPIYVKAASTMGAKGFKLYWNVVIPSALPSIVAGMKQGWSFAWRGLMAGEMLSATKGLGQVLMVGRDLADISQVMAVMVVIIVLGLTFDKFIFGKLEKNIRYRCGLESK</sequence>
<feature type="transmembrane region" description="Helical" evidence="7">
    <location>
        <begin position="110"/>
        <end position="130"/>
    </location>
</feature>
<evidence type="ECO:0000313" key="10">
    <source>
        <dbReference type="Proteomes" id="UP000623681"/>
    </source>
</evidence>
<accession>A0A937FKF4</accession>
<dbReference type="PANTHER" id="PTHR30151:SF0">
    <property type="entry name" value="ABC TRANSPORTER PERMEASE PROTEIN MJ0413-RELATED"/>
    <property type="match status" value="1"/>
</dbReference>
<evidence type="ECO:0000256" key="1">
    <source>
        <dbReference type="ARBA" id="ARBA00004651"/>
    </source>
</evidence>
<dbReference type="Gene3D" id="1.10.3720.10">
    <property type="entry name" value="MetI-like"/>
    <property type="match status" value="1"/>
</dbReference>
<evidence type="ECO:0000256" key="6">
    <source>
        <dbReference type="ARBA" id="ARBA00023136"/>
    </source>
</evidence>
<evidence type="ECO:0000256" key="7">
    <source>
        <dbReference type="RuleBase" id="RU363032"/>
    </source>
</evidence>
<feature type="transmembrane region" description="Helical" evidence="7">
    <location>
        <begin position="204"/>
        <end position="226"/>
    </location>
</feature>
<name>A0A937FKF4_9CLOT</name>
<feature type="transmembrane region" description="Helical" evidence="7">
    <location>
        <begin position="53"/>
        <end position="71"/>
    </location>
</feature>
<evidence type="ECO:0000256" key="5">
    <source>
        <dbReference type="ARBA" id="ARBA00022989"/>
    </source>
</evidence>
<keyword evidence="6 7" id="KW-0472">Membrane</keyword>
<evidence type="ECO:0000256" key="4">
    <source>
        <dbReference type="ARBA" id="ARBA00022692"/>
    </source>
</evidence>
<keyword evidence="4 7" id="KW-0812">Transmembrane</keyword>
<feature type="transmembrane region" description="Helical" evidence="7">
    <location>
        <begin position="151"/>
        <end position="168"/>
    </location>
</feature>
<feature type="domain" description="ABC transmembrane type-1" evidence="8">
    <location>
        <begin position="45"/>
        <end position="225"/>
    </location>
</feature>
<dbReference type="SUPFAM" id="SSF161098">
    <property type="entry name" value="MetI-like"/>
    <property type="match status" value="1"/>
</dbReference>
<feature type="transmembrane region" description="Helical" evidence="7">
    <location>
        <begin position="83"/>
        <end position="104"/>
    </location>
</feature>
<dbReference type="PANTHER" id="PTHR30151">
    <property type="entry name" value="ALKANE SULFONATE ABC TRANSPORTER-RELATED, MEMBRANE SUBUNIT"/>
    <property type="match status" value="1"/>
</dbReference>
<dbReference type="CDD" id="cd06261">
    <property type="entry name" value="TM_PBP2"/>
    <property type="match status" value="1"/>
</dbReference>
<evidence type="ECO:0000256" key="3">
    <source>
        <dbReference type="ARBA" id="ARBA00022475"/>
    </source>
</evidence>
<dbReference type="PROSITE" id="PS50928">
    <property type="entry name" value="ABC_TM1"/>
    <property type="match status" value="1"/>
</dbReference>
<evidence type="ECO:0000313" key="9">
    <source>
        <dbReference type="EMBL" id="MBL4933456.1"/>
    </source>
</evidence>
<comment type="caution">
    <text evidence="9">The sequence shown here is derived from an EMBL/GenBank/DDBJ whole genome shotgun (WGS) entry which is preliminary data.</text>
</comment>
<keyword evidence="10" id="KW-1185">Reference proteome</keyword>
<evidence type="ECO:0000256" key="2">
    <source>
        <dbReference type="ARBA" id="ARBA00022448"/>
    </source>
</evidence>
<protein>
    <submittedName>
        <fullName evidence="9">ABC transporter permease</fullName>
    </submittedName>
</protein>
<dbReference type="Proteomes" id="UP000623681">
    <property type="component" value="Unassembled WGS sequence"/>
</dbReference>
<evidence type="ECO:0000259" key="8">
    <source>
        <dbReference type="PROSITE" id="PS50928"/>
    </source>
</evidence>
<dbReference type="RefSeq" id="WP_202768894.1">
    <property type="nucleotide sequence ID" value="NZ_JAESWA010000024.1"/>
</dbReference>
<dbReference type="EMBL" id="JAESWA010000024">
    <property type="protein sequence ID" value="MBL4933456.1"/>
    <property type="molecule type" value="Genomic_DNA"/>
</dbReference>
<keyword evidence="3" id="KW-1003">Cell membrane</keyword>
<organism evidence="9 10">
    <name type="scientific">Clostridium paridis</name>
    <dbReference type="NCBI Taxonomy" id="2803863"/>
    <lineage>
        <taxon>Bacteria</taxon>
        <taxon>Bacillati</taxon>
        <taxon>Bacillota</taxon>
        <taxon>Clostridia</taxon>
        <taxon>Eubacteriales</taxon>
        <taxon>Clostridiaceae</taxon>
        <taxon>Clostridium</taxon>
    </lineage>
</organism>
<comment type="similarity">
    <text evidence="7">Belongs to the binding-protein-dependent transport system permease family.</text>
</comment>
<dbReference type="AlphaFoldDB" id="A0A937FKF4"/>
<gene>
    <name evidence="9" type="ORF">JK634_16820</name>
</gene>
<dbReference type="GO" id="GO:0005886">
    <property type="term" value="C:plasma membrane"/>
    <property type="evidence" value="ECO:0007669"/>
    <property type="project" value="UniProtKB-SubCell"/>
</dbReference>
<keyword evidence="5 7" id="KW-1133">Transmembrane helix</keyword>
<dbReference type="InterPro" id="IPR035906">
    <property type="entry name" value="MetI-like_sf"/>
</dbReference>
<dbReference type="Pfam" id="PF00528">
    <property type="entry name" value="BPD_transp_1"/>
    <property type="match status" value="1"/>
</dbReference>
<comment type="subcellular location">
    <subcellularLocation>
        <location evidence="1 7">Cell membrane</location>
        <topology evidence="1 7">Multi-pass membrane protein</topology>
    </subcellularLocation>
</comment>
<dbReference type="GO" id="GO:0055085">
    <property type="term" value="P:transmembrane transport"/>
    <property type="evidence" value="ECO:0007669"/>
    <property type="project" value="InterPro"/>
</dbReference>
<dbReference type="InterPro" id="IPR000515">
    <property type="entry name" value="MetI-like"/>
</dbReference>
<reference evidence="9" key="1">
    <citation type="submission" date="2021-01" db="EMBL/GenBank/DDBJ databases">
        <title>Genome public.</title>
        <authorList>
            <person name="Liu C."/>
            <person name="Sun Q."/>
        </authorList>
    </citation>
    <scope>NUCLEOTIDE SEQUENCE</scope>
    <source>
        <strain evidence="9">YIM B02565</strain>
    </source>
</reference>